<organism evidence="2 3">
    <name type="scientific">Porphyromonas miyakawae</name>
    <dbReference type="NCBI Taxonomy" id="3137470"/>
    <lineage>
        <taxon>Bacteria</taxon>
        <taxon>Pseudomonadati</taxon>
        <taxon>Bacteroidota</taxon>
        <taxon>Bacteroidia</taxon>
        <taxon>Bacteroidales</taxon>
        <taxon>Porphyromonadaceae</taxon>
        <taxon>Porphyromonas</taxon>
    </lineage>
</organism>
<feature type="signal peptide" evidence="1">
    <location>
        <begin position="1"/>
        <end position="24"/>
    </location>
</feature>
<dbReference type="Gene3D" id="2.130.10.10">
    <property type="entry name" value="YVTN repeat-like/Quinoprotein amine dehydrogenase"/>
    <property type="match status" value="2"/>
</dbReference>
<dbReference type="Proteomes" id="UP001628220">
    <property type="component" value="Unassembled WGS sequence"/>
</dbReference>
<evidence type="ECO:0008006" key="4">
    <source>
        <dbReference type="Google" id="ProtNLM"/>
    </source>
</evidence>
<keyword evidence="1" id="KW-0732">Signal</keyword>
<gene>
    <name evidence="2" type="ORF">Tsumi_01950</name>
</gene>
<accession>A0ABQ0E055</accession>
<dbReference type="SUPFAM" id="SSF63829">
    <property type="entry name" value="Calcium-dependent phosphotriesterase"/>
    <property type="match status" value="1"/>
</dbReference>
<name>A0ABQ0E055_9PORP</name>
<evidence type="ECO:0000313" key="2">
    <source>
        <dbReference type="EMBL" id="GAB1251091.1"/>
    </source>
</evidence>
<evidence type="ECO:0000313" key="3">
    <source>
        <dbReference type="Proteomes" id="UP001628220"/>
    </source>
</evidence>
<feature type="chain" id="PRO_5046696763" description="Por secretion system C-terminal sorting domain-containing protein" evidence="1">
    <location>
        <begin position="25"/>
        <end position="706"/>
    </location>
</feature>
<dbReference type="EMBL" id="BAAFSF010000001">
    <property type="protein sequence ID" value="GAB1251091.1"/>
    <property type="molecule type" value="Genomic_DNA"/>
</dbReference>
<evidence type="ECO:0000256" key="1">
    <source>
        <dbReference type="SAM" id="SignalP"/>
    </source>
</evidence>
<dbReference type="InterPro" id="IPR011047">
    <property type="entry name" value="Quinoprotein_ADH-like_sf"/>
</dbReference>
<dbReference type="SUPFAM" id="SSF50998">
    <property type="entry name" value="Quinoprotein alcohol dehydrogenase-like"/>
    <property type="match status" value="1"/>
</dbReference>
<dbReference type="RefSeq" id="WP_411914905.1">
    <property type="nucleotide sequence ID" value="NZ_BAAFSF010000001.1"/>
</dbReference>
<protein>
    <recommendedName>
        <fullName evidence="4">Por secretion system C-terminal sorting domain-containing protein</fullName>
    </recommendedName>
</protein>
<keyword evidence="3" id="KW-1185">Reference proteome</keyword>
<reference evidence="2 3" key="1">
    <citation type="journal article" date="2025" name="Int. J. Syst. Evol. Microbiol.">
        <title>Desulfovibrio falkowii sp. nov., Porphyromonas miyakawae sp. nov., Mediterraneibacter flintii sp. nov. and Owariibacterium komagatae gen. nov., sp. nov., isolated from human faeces.</title>
        <authorList>
            <person name="Hamaguchi T."/>
            <person name="Ohara M."/>
            <person name="Hisatomi A."/>
            <person name="Sekiguchi K."/>
            <person name="Takeda J.I."/>
            <person name="Ueyama J."/>
            <person name="Ito M."/>
            <person name="Nishiwaki H."/>
            <person name="Ogi T."/>
            <person name="Hirayama M."/>
            <person name="Ohkuma M."/>
            <person name="Sakamoto M."/>
            <person name="Ohno K."/>
        </authorList>
    </citation>
    <scope>NUCLEOTIDE SEQUENCE [LARGE SCALE GENOMIC DNA]</scope>
    <source>
        <strain evidence="2 3">13CB11C</strain>
    </source>
</reference>
<dbReference type="InterPro" id="IPR015943">
    <property type="entry name" value="WD40/YVTN_repeat-like_dom_sf"/>
</dbReference>
<proteinExistence type="predicted"/>
<comment type="caution">
    <text evidence="2">The sequence shown here is derived from an EMBL/GenBank/DDBJ whole genome shotgun (WGS) entry which is preliminary data.</text>
</comment>
<sequence length="706" mass="76531">MLKRNFFVYAMMTLLCLAPTVLRAQVEWDVISVSSTSLLPSATVYAVASVEDNADGSFTVLIGTPKGACMLSDGKRYEVPGLEKEKVVKILIDSKEKVWFCTEDNGLIKVDPGHDNIHYTNAEGQLVDLLVQDIVEDEKGGFYIANGNAVSYLDNKGKFVTYQLTANPMSLMFCLTYDKGSQTVYVGSEAGIYSLKDGKAQAIESTAAYGSVHQMLFHDGKLWAATETGVACYDGTTWKMIEGLPYEYFTTIAVSKEGDIWVGSDDGAIVVLNAADGLVKQTYKTEHGLPASSLYSLTFGSAGHAFVGTQGAGFLYYKDGKWTQISPEGLLSDNVRSVYLDEVENVAWIGTAEGVSSAQLTEQADSEDSFKWQNYTPENSNVAGRNARRVCSDMLGDTWVAFFDGGISFFNPATKKWTSYTPDKNTFPHKMATDILISSQGETIATTFGGGYAKFIGGKWVPYTEKEGVPTNSIFGVTESADKTLWFASVKGAFSLKNGVYTSYTKASHALPDDNVRVVFCAPNGNIYFGTNAGLAIAPEGNLSAPFVCPKALQGKMVNHIAMDKNGNLLLSCLNDGLYIYAANGVTAKVDASVGFEANEARMCYIDNDGVLTVCTEKGLYITGLEDIIKVLEAPVIEKESVVVYPNPASNLFSFGKCVKRVSLCTLRGETLRTATNVSQLYVGDIAEGMYILTLDGENAKVTIRR</sequence>